<dbReference type="Ensembl" id="ENSSPUT00000024505.1">
    <property type="protein sequence ID" value="ENSSPUP00000022984.1"/>
    <property type="gene ID" value="ENSSPUG00000017618.1"/>
</dbReference>
<feature type="binding site" evidence="2">
    <location>
        <position position="258"/>
    </location>
    <ligand>
        <name>ATP</name>
        <dbReference type="ChEBI" id="CHEBI:30616"/>
    </ligand>
</feature>
<dbReference type="GO" id="GO:0097225">
    <property type="term" value="C:sperm midpiece"/>
    <property type="evidence" value="ECO:0007669"/>
    <property type="project" value="Ensembl"/>
</dbReference>
<dbReference type="GO" id="GO:0003341">
    <property type="term" value="P:cilium movement"/>
    <property type="evidence" value="ECO:0007669"/>
    <property type="project" value="TreeGrafter"/>
</dbReference>
<evidence type="ECO:0000256" key="3">
    <source>
        <dbReference type="RuleBase" id="RU004011"/>
    </source>
</evidence>
<accession>A0A8D0HPW8</accession>
<feature type="binding site" evidence="2">
    <location>
        <position position="282"/>
    </location>
    <ligand>
        <name>ATP</name>
        <dbReference type="ChEBI" id="CHEBI:30616"/>
    </ligand>
</feature>
<dbReference type="GO" id="GO:0060271">
    <property type="term" value="P:cilium assembly"/>
    <property type="evidence" value="ECO:0007669"/>
    <property type="project" value="Ensembl"/>
</dbReference>
<dbReference type="InterPro" id="IPR001564">
    <property type="entry name" value="Nucleoside_diP_kinase"/>
</dbReference>
<reference evidence="5" key="2">
    <citation type="submission" date="2025-09" db="UniProtKB">
        <authorList>
            <consortium name="Ensembl"/>
        </authorList>
    </citation>
    <scope>IDENTIFICATION</scope>
</reference>
<comment type="similarity">
    <text evidence="1 2 3">Belongs to the NDK family.</text>
</comment>
<evidence type="ECO:0000259" key="4">
    <source>
        <dbReference type="SMART" id="SM00562"/>
    </source>
</evidence>
<dbReference type="PANTHER" id="PTHR46161:SF1">
    <property type="entry name" value="NUCLEOSIDE DIPHOSPHATE KINASE HOMOLOG 5"/>
    <property type="match status" value="1"/>
</dbReference>
<feature type="domain" description="Nucleoside diphosphate kinase-like" evidence="4">
    <location>
        <begin position="169"/>
        <end position="308"/>
    </location>
</feature>
<organism evidence="5 6">
    <name type="scientific">Sphenodon punctatus</name>
    <name type="common">Tuatara</name>
    <name type="synonym">Hatteria punctata</name>
    <dbReference type="NCBI Taxonomy" id="8508"/>
    <lineage>
        <taxon>Eukaryota</taxon>
        <taxon>Metazoa</taxon>
        <taxon>Chordata</taxon>
        <taxon>Craniata</taxon>
        <taxon>Vertebrata</taxon>
        <taxon>Euteleostomi</taxon>
        <taxon>Lepidosauria</taxon>
        <taxon>Sphenodontia</taxon>
        <taxon>Sphenodontidae</taxon>
        <taxon>Sphenodon</taxon>
    </lineage>
</organism>
<dbReference type="GO" id="GO:0006228">
    <property type="term" value="P:UTP biosynthetic process"/>
    <property type="evidence" value="ECO:0007669"/>
    <property type="project" value="InterPro"/>
</dbReference>
<evidence type="ECO:0000256" key="1">
    <source>
        <dbReference type="ARBA" id="ARBA00008142"/>
    </source>
</evidence>
<dbReference type="GO" id="GO:0004550">
    <property type="term" value="F:nucleoside diphosphate kinase activity"/>
    <property type="evidence" value="ECO:0007669"/>
    <property type="project" value="InterPro"/>
</dbReference>
<keyword evidence="6" id="KW-1185">Reference proteome</keyword>
<dbReference type="GO" id="GO:0005829">
    <property type="term" value="C:cytosol"/>
    <property type="evidence" value="ECO:0007669"/>
    <property type="project" value="Ensembl"/>
</dbReference>
<evidence type="ECO:0000313" key="6">
    <source>
        <dbReference type="Proteomes" id="UP000694392"/>
    </source>
</evidence>
<dbReference type="GO" id="GO:1902176">
    <property type="term" value="P:negative regulation of oxidative stress-induced intrinsic apoptotic signaling pathway"/>
    <property type="evidence" value="ECO:0007669"/>
    <property type="project" value="TreeGrafter"/>
</dbReference>
<dbReference type="Pfam" id="PF00334">
    <property type="entry name" value="NDK"/>
    <property type="match status" value="2"/>
</dbReference>
<dbReference type="GO" id="GO:0008017">
    <property type="term" value="F:microtubule binding"/>
    <property type="evidence" value="ECO:0007669"/>
    <property type="project" value="Ensembl"/>
</dbReference>
<dbReference type="PRINTS" id="PR01243">
    <property type="entry name" value="NUCDPKINASE"/>
</dbReference>
<feature type="binding site" evidence="2">
    <location>
        <position position="177"/>
    </location>
    <ligand>
        <name>ATP</name>
        <dbReference type="ChEBI" id="CHEBI:30616"/>
    </ligand>
</feature>
<dbReference type="PROSITE" id="PS51374">
    <property type="entry name" value="NDPK_LIKE"/>
    <property type="match status" value="2"/>
</dbReference>
<protein>
    <submittedName>
        <fullName evidence="5">NME/NM23 family member 8</fullName>
    </submittedName>
</protein>
<dbReference type="InterPro" id="IPR036850">
    <property type="entry name" value="NDK-like_dom_sf"/>
</dbReference>
<dbReference type="PANTHER" id="PTHR46161">
    <property type="entry name" value="NUCLEOSIDE DIPHOSPHATE KINASE"/>
    <property type="match status" value="1"/>
</dbReference>
<feature type="binding site" evidence="2">
    <location>
        <position position="252"/>
    </location>
    <ligand>
        <name>ATP</name>
        <dbReference type="ChEBI" id="CHEBI:30616"/>
    </ligand>
</feature>
<dbReference type="GO" id="GO:0006308">
    <property type="term" value="P:DNA catabolic process"/>
    <property type="evidence" value="ECO:0007669"/>
    <property type="project" value="Ensembl"/>
</dbReference>
<comment type="caution">
    <text evidence="2">Lacks conserved residue(s) required for the propagation of feature annotation.</text>
</comment>
<proteinExistence type="inferred from homology"/>
<dbReference type="CDD" id="cd04416">
    <property type="entry name" value="NDPk_TX"/>
    <property type="match status" value="2"/>
</dbReference>
<dbReference type="GO" id="GO:0008296">
    <property type="term" value="F:3'-5'-DNA exonuclease activity"/>
    <property type="evidence" value="ECO:0007669"/>
    <property type="project" value="Ensembl"/>
</dbReference>
<dbReference type="Gene3D" id="3.30.70.141">
    <property type="entry name" value="Nucleoside diphosphate kinase-like domain"/>
    <property type="match status" value="2"/>
</dbReference>
<dbReference type="SMART" id="SM00562">
    <property type="entry name" value="NDK"/>
    <property type="match status" value="2"/>
</dbReference>
<reference evidence="5" key="1">
    <citation type="submission" date="2025-08" db="UniProtKB">
        <authorList>
            <consortium name="Ensembl"/>
        </authorList>
    </citation>
    <scope>IDENTIFICATION</scope>
</reference>
<feature type="active site" description="Pros-phosphohistidine intermediate" evidence="2">
    <location>
        <position position="151"/>
    </location>
</feature>
<feature type="active site" description="Pros-phosphohistidine intermediate" evidence="2">
    <location>
        <position position="285"/>
    </location>
</feature>
<name>A0A8D0HPW8_SPHPU</name>
<dbReference type="SUPFAM" id="SSF54919">
    <property type="entry name" value="Nucleoside diphosphate kinase, NDK"/>
    <property type="match status" value="2"/>
</dbReference>
<gene>
    <name evidence="5" type="primary">NME8</name>
</gene>
<dbReference type="InterPro" id="IPR034907">
    <property type="entry name" value="NDK-like_dom"/>
</dbReference>
<dbReference type="Proteomes" id="UP000694392">
    <property type="component" value="Unplaced"/>
</dbReference>
<feature type="binding site" evidence="2">
    <location>
        <position position="272"/>
    </location>
    <ligand>
        <name>ATP</name>
        <dbReference type="ChEBI" id="CHEBI:30616"/>
    </ligand>
</feature>
<sequence>MLNLCDIQDSTEEASRQLAFFFPDFSKKRTGQNVEKTLALIRPSLLKERRNSILQRIKDDGFTIAMQKEIVLTEDEARQFYKEHENEDFFPTLLQHMTSGPTLALALVRENAVQHWRDLLGPKTLEEAKEKSPASLRAEYAVDTMPLNQLHGSSSADTAQKELEFFFHVEHTLAVIKPTALKEHKDDILERVKNAGFIISQMKETNLNREMAAKFYKAHEGKPFFDQLVDYMSEGPSMVMILSKENAVEEWRQLMGPTDPELAKESSPNSLRAQFAQDILRNAVHGSSNKEHALQSMEYIFGEIDVNSLSTAAKLDL</sequence>
<evidence type="ECO:0000313" key="5">
    <source>
        <dbReference type="Ensembl" id="ENSSPUP00000022984.1"/>
    </source>
</evidence>
<evidence type="ECO:0000256" key="2">
    <source>
        <dbReference type="PROSITE-ProRule" id="PRU00706"/>
    </source>
</evidence>
<dbReference type="GO" id="GO:0006183">
    <property type="term" value="P:GTP biosynthetic process"/>
    <property type="evidence" value="ECO:0007669"/>
    <property type="project" value="InterPro"/>
</dbReference>
<dbReference type="GO" id="GO:0016607">
    <property type="term" value="C:nuclear speck"/>
    <property type="evidence" value="ECO:0007669"/>
    <property type="project" value="Ensembl"/>
</dbReference>
<dbReference type="GeneTree" id="ENSGT00940000161182"/>
<dbReference type="AlphaFoldDB" id="A0A8D0HPW8"/>
<feature type="domain" description="Nucleoside diphosphate kinase-like" evidence="4">
    <location>
        <begin position="34"/>
        <end position="167"/>
    </location>
</feature>
<dbReference type="GO" id="GO:0006241">
    <property type="term" value="P:CTP biosynthetic process"/>
    <property type="evidence" value="ECO:0007669"/>
    <property type="project" value="InterPro"/>
</dbReference>
<feature type="binding site" evidence="2">
    <location>
        <position position="224"/>
    </location>
    <ligand>
        <name>ATP</name>
        <dbReference type="ChEBI" id="CHEBI:30616"/>
    </ligand>
</feature>
<dbReference type="GO" id="GO:0036157">
    <property type="term" value="C:outer dynein arm"/>
    <property type="evidence" value="ECO:0007669"/>
    <property type="project" value="Ensembl"/>
</dbReference>
<dbReference type="GO" id="GO:0097228">
    <property type="term" value="C:sperm principal piece"/>
    <property type="evidence" value="ECO:0007669"/>
    <property type="project" value="Ensembl"/>
</dbReference>